<dbReference type="HOGENOM" id="CLU_2073942_0_0_1"/>
<evidence type="ECO:0000313" key="1">
    <source>
        <dbReference type="EMBL" id="CAP99004.1"/>
    </source>
</evidence>
<dbReference type="VEuPathDB" id="FungiDB:PCH_Pc22g17160"/>
<name>B6HSE0_PENRW</name>
<gene>
    <name evidence="1" type="ORF">Pc22g17160</name>
    <name evidence="1" type="ORF">PCH_Pc22g17160</name>
</gene>
<dbReference type="Proteomes" id="UP000000724">
    <property type="component" value="Contig Pc00c22"/>
</dbReference>
<accession>B6HSE0</accession>
<organism evidence="1 2">
    <name type="scientific">Penicillium rubens (strain ATCC 28089 / DSM 1075 / NRRL 1951 / Wisconsin 54-1255)</name>
    <name type="common">Penicillium chrysogenum</name>
    <dbReference type="NCBI Taxonomy" id="500485"/>
    <lineage>
        <taxon>Eukaryota</taxon>
        <taxon>Fungi</taxon>
        <taxon>Dikarya</taxon>
        <taxon>Ascomycota</taxon>
        <taxon>Pezizomycotina</taxon>
        <taxon>Eurotiomycetes</taxon>
        <taxon>Eurotiomycetidae</taxon>
        <taxon>Eurotiales</taxon>
        <taxon>Aspergillaceae</taxon>
        <taxon>Penicillium</taxon>
        <taxon>Penicillium chrysogenum species complex</taxon>
    </lineage>
</organism>
<reference evidence="1 2" key="1">
    <citation type="journal article" date="2008" name="Nat. Biotechnol.">
        <title>Genome sequencing and analysis of the filamentous fungus Penicillium chrysogenum.</title>
        <authorList>
            <person name="van den Berg M.A."/>
            <person name="Albang R."/>
            <person name="Albermann K."/>
            <person name="Badger J.H."/>
            <person name="Daran J.-M."/>
            <person name="Driessen A.J.M."/>
            <person name="Garcia-Estrada C."/>
            <person name="Fedorova N.D."/>
            <person name="Harris D.M."/>
            <person name="Heijne W.H.M."/>
            <person name="Joardar V.S."/>
            <person name="Kiel J.A.K.W."/>
            <person name="Kovalchuk A."/>
            <person name="Martin J.F."/>
            <person name="Nierman W.C."/>
            <person name="Nijland J.G."/>
            <person name="Pronk J.T."/>
            <person name="Roubos J.A."/>
            <person name="van der Klei I.J."/>
            <person name="van Peij N.N.M.E."/>
            <person name="Veenhuis M."/>
            <person name="von Doehren H."/>
            <person name="Wagner C."/>
            <person name="Wortman J.R."/>
            <person name="Bovenberg R.A.L."/>
        </authorList>
    </citation>
    <scope>NUCLEOTIDE SEQUENCE [LARGE SCALE GENOMIC DNA]</scope>
    <source>
        <strain evidence="2">ATCC 28089 / DSM 1075 / NRRL 1951 / Wisconsin 54-1255</strain>
    </source>
</reference>
<proteinExistence type="predicted"/>
<dbReference type="EMBL" id="AM920437">
    <property type="protein sequence ID" value="CAP99004.1"/>
    <property type="molecule type" value="Genomic_DNA"/>
</dbReference>
<protein>
    <submittedName>
        <fullName evidence="1">Uncharacterized protein</fullName>
    </submittedName>
</protein>
<sequence length="118" mass="13308">MSPDTENLLRTEYFDQFAQGCAEQVRGLTWAGHERAQFYSKQNAARGPRDTGVGKLSLNKLLGSPGAVLRGTLPGSRLHSEDIRDSQDLPNIIRYRCNLEAESIPMLNRTNPVYFRKK</sequence>
<keyword evidence="2" id="KW-1185">Reference proteome</keyword>
<evidence type="ECO:0000313" key="2">
    <source>
        <dbReference type="Proteomes" id="UP000000724"/>
    </source>
</evidence>
<dbReference type="AlphaFoldDB" id="B6HSE0"/>